<name>A0A841FQG9_9ACTN</name>
<proteinExistence type="inferred from homology"/>
<evidence type="ECO:0000256" key="1">
    <source>
        <dbReference type="PIRNR" id="PIRNR006221"/>
    </source>
</evidence>
<dbReference type="PANTHER" id="PTHR12149">
    <property type="entry name" value="FRUCTOSAMINE 3 KINASE-RELATED PROTEIN"/>
    <property type="match status" value="1"/>
</dbReference>
<comment type="caution">
    <text evidence="2">The sequence shown here is derived from an EMBL/GenBank/DDBJ whole genome shotgun (WGS) entry which is preliminary data.</text>
</comment>
<dbReference type="InterPro" id="IPR016477">
    <property type="entry name" value="Fructo-/Ketosamine-3-kinase"/>
</dbReference>
<keyword evidence="1 2" id="KW-0418">Kinase</keyword>
<dbReference type="EMBL" id="JACHGT010000006">
    <property type="protein sequence ID" value="MBB6035497.1"/>
    <property type="molecule type" value="Genomic_DNA"/>
</dbReference>
<dbReference type="PANTHER" id="PTHR12149:SF8">
    <property type="entry name" value="PROTEIN-RIBULOSAMINE 3-KINASE"/>
    <property type="match status" value="1"/>
</dbReference>
<dbReference type="Proteomes" id="UP000548476">
    <property type="component" value="Unassembled WGS sequence"/>
</dbReference>
<accession>A0A841FQG9</accession>
<sequence>MDLAYLRAHPHRVPMLIEHQRIRCTPVPGGSVGVAQRLTLDDGGDVFAKFVEDGPAGLLHSEAAGLRWLAEAGGPPVPEVVSVADEVLVLDWVPAGEATAHAAEEFGAALARMHRAGAEGFGAPWRGFIGRLGQDNGPGEDWPSWFAERRLLPYLKESRDTGALSTEDVVAVEAVLGRVAELAGPAEAPARLHGDLWPGNVHWAADGRAWLIDPAAHGGHRETDLAQLGLWGGAPHLDRILAAYDEVHPLAGGWRERRPLHRLHLLLVHTALFGATFRDEVVSAVAELR</sequence>
<dbReference type="Gene3D" id="1.10.510.10">
    <property type="entry name" value="Transferase(Phosphotransferase) domain 1"/>
    <property type="match status" value="1"/>
</dbReference>
<organism evidence="2 3">
    <name type="scientific">Phytomonospora endophytica</name>
    <dbReference type="NCBI Taxonomy" id="714109"/>
    <lineage>
        <taxon>Bacteria</taxon>
        <taxon>Bacillati</taxon>
        <taxon>Actinomycetota</taxon>
        <taxon>Actinomycetes</taxon>
        <taxon>Micromonosporales</taxon>
        <taxon>Micromonosporaceae</taxon>
        <taxon>Phytomonospora</taxon>
    </lineage>
</organism>
<keyword evidence="1" id="KW-0808">Transferase</keyword>
<dbReference type="SUPFAM" id="SSF56112">
    <property type="entry name" value="Protein kinase-like (PK-like)"/>
    <property type="match status" value="1"/>
</dbReference>
<reference evidence="2 3" key="1">
    <citation type="submission" date="2020-08" db="EMBL/GenBank/DDBJ databases">
        <title>Genomic Encyclopedia of Type Strains, Phase IV (KMG-IV): sequencing the most valuable type-strain genomes for metagenomic binning, comparative biology and taxonomic classification.</title>
        <authorList>
            <person name="Goeker M."/>
        </authorList>
    </citation>
    <scope>NUCLEOTIDE SEQUENCE [LARGE SCALE GENOMIC DNA]</scope>
    <source>
        <strain evidence="2 3">YIM 65646</strain>
    </source>
</reference>
<keyword evidence="3" id="KW-1185">Reference proteome</keyword>
<protein>
    <submittedName>
        <fullName evidence="2">Fructosamine-3-kinase</fullName>
    </submittedName>
</protein>
<dbReference type="InterPro" id="IPR011009">
    <property type="entry name" value="Kinase-like_dom_sf"/>
</dbReference>
<dbReference type="AlphaFoldDB" id="A0A841FQG9"/>
<evidence type="ECO:0000313" key="2">
    <source>
        <dbReference type="EMBL" id="MBB6035497.1"/>
    </source>
</evidence>
<gene>
    <name evidence="2" type="ORF">HNR73_003354</name>
</gene>
<dbReference type="Gene3D" id="3.30.200.20">
    <property type="entry name" value="Phosphorylase Kinase, domain 1"/>
    <property type="match status" value="1"/>
</dbReference>
<dbReference type="GO" id="GO:0016301">
    <property type="term" value="F:kinase activity"/>
    <property type="evidence" value="ECO:0007669"/>
    <property type="project" value="UniProtKB-UniRule"/>
</dbReference>
<comment type="similarity">
    <text evidence="1">Belongs to the fructosamine kinase family.</text>
</comment>
<dbReference type="PIRSF" id="PIRSF006221">
    <property type="entry name" value="Ketosamine-3-kinase"/>
    <property type="match status" value="1"/>
</dbReference>
<dbReference type="Gene3D" id="1.20.1270.240">
    <property type="match status" value="1"/>
</dbReference>
<dbReference type="RefSeq" id="WP_184788341.1">
    <property type="nucleotide sequence ID" value="NZ_BONT01000002.1"/>
</dbReference>
<evidence type="ECO:0000313" key="3">
    <source>
        <dbReference type="Proteomes" id="UP000548476"/>
    </source>
</evidence>
<dbReference type="Pfam" id="PF03881">
    <property type="entry name" value="Fructosamin_kin"/>
    <property type="match status" value="1"/>
</dbReference>